<dbReference type="AlphaFoldDB" id="A0A3M6TR38"/>
<accession>A0A3M6TR38</accession>
<dbReference type="STRING" id="46731.A0A3M6TR38"/>
<evidence type="ECO:0000256" key="2">
    <source>
        <dbReference type="ARBA" id="ARBA00022692"/>
    </source>
</evidence>
<feature type="transmembrane region" description="Helical" evidence="5">
    <location>
        <begin position="12"/>
        <end position="35"/>
    </location>
</feature>
<dbReference type="OrthoDB" id="288203at2759"/>
<comment type="caution">
    <text evidence="7">The sequence shown here is derived from an EMBL/GenBank/DDBJ whole genome shotgun (WGS) entry which is preliminary data.</text>
</comment>
<dbReference type="Pfam" id="PF00916">
    <property type="entry name" value="Sulfate_transp"/>
    <property type="match status" value="1"/>
</dbReference>
<evidence type="ECO:0000259" key="6">
    <source>
        <dbReference type="Pfam" id="PF00916"/>
    </source>
</evidence>
<keyword evidence="3 5" id="KW-1133">Transmembrane helix</keyword>
<gene>
    <name evidence="7" type="ORF">pdam_00021069</name>
</gene>
<evidence type="ECO:0000313" key="7">
    <source>
        <dbReference type="EMBL" id="RMX43883.1"/>
    </source>
</evidence>
<evidence type="ECO:0000313" key="8">
    <source>
        <dbReference type="Proteomes" id="UP000275408"/>
    </source>
</evidence>
<dbReference type="InterPro" id="IPR011547">
    <property type="entry name" value="SLC26A/SulP_dom"/>
</dbReference>
<proteinExistence type="predicted"/>
<keyword evidence="8" id="KW-1185">Reference proteome</keyword>
<feature type="transmembrane region" description="Helical" evidence="5">
    <location>
        <begin position="47"/>
        <end position="66"/>
    </location>
</feature>
<dbReference type="Proteomes" id="UP000275408">
    <property type="component" value="Unassembled WGS sequence"/>
</dbReference>
<keyword evidence="4 5" id="KW-0472">Membrane</keyword>
<reference evidence="7 8" key="1">
    <citation type="journal article" date="2018" name="Sci. Rep.">
        <title>Comparative analysis of the Pocillopora damicornis genome highlights role of immune system in coral evolution.</title>
        <authorList>
            <person name="Cunning R."/>
            <person name="Bay R.A."/>
            <person name="Gillette P."/>
            <person name="Baker A.C."/>
            <person name="Traylor-Knowles N."/>
        </authorList>
    </citation>
    <scope>NUCLEOTIDE SEQUENCE [LARGE SCALE GENOMIC DNA]</scope>
    <source>
        <strain evidence="7">RSMAS</strain>
        <tissue evidence="7">Whole animal</tissue>
    </source>
</reference>
<dbReference type="InterPro" id="IPR001902">
    <property type="entry name" value="SLC26A/SulP_fam"/>
</dbReference>
<dbReference type="GO" id="GO:0055085">
    <property type="term" value="P:transmembrane transport"/>
    <property type="evidence" value="ECO:0007669"/>
    <property type="project" value="InterPro"/>
</dbReference>
<dbReference type="GO" id="GO:0016020">
    <property type="term" value="C:membrane"/>
    <property type="evidence" value="ECO:0007669"/>
    <property type="project" value="UniProtKB-SubCell"/>
</dbReference>
<keyword evidence="2 5" id="KW-0812">Transmembrane</keyword>
<feature type="domain" description="SLC26A/SulP transporter" evidence="6">
    <location>
        <begin position="15"/>
        <end position="137"/>
    </location>
</feature>
<dbReference type="EMBL" id="RCHS01003103">
    <property type="protein sequence ID" value="RMX43883.1"/>
    <property type="molecule type" value="Genomic_DNA"/>
</dbReference>
<comment type="subcellular location">
    <subcellularLocation>
        <location evidence="1">Membrane</location>
        <topology evidence="1">Multi-pass membrane protein</topology>
    </subcellularLocation>
</comment>
<evidence type="ECO:0000256" key="3">
    <source>
        <dbReference type="ARBA" id="ARBA00022989"/>
    </source>
</evidence>
<evidence type="ECO:0000256" key="5">
    <source>
        <dbReference type="SAM" id="Phobius"/>
    </source>
</evidence>
<evidence type="ECO:0000256" key="1">
    <source>
        <dbReference type="ARBA" id="ARBA00004141"/>
    </source>
</evidence>
<protein>
    <recommendedName>
        <fullName evidence="6">SLC26A/SulP transporter domain-containing protein</fullName>
    </recommendedName>
</protein>
<name>A0A3M6TR38_POCDA</name>
<sequence>MKTYIIKFKNITCSVLGSVIAGVVCILVLIALKYISEKLKHEMKFPIPAQLIVVVLRTMVSYFVGLNEKFQVSVLHNIPKGWDTLKYSQVTSTICSILHADRKHGDRCHCDSIFIFATNTSLAKTFAKRNNYVIDSN</sequence>
<evidence type="ECO:0000256" key="4">
    <source>
        <dbReference type="ARBA" id="ARBA00023136"/>
    </source>
</evidence>
<organism evidence="7 8">
    <name type="scientific">Pocillopora damicornis</name>
    <name type="common">Cauliflower coral</name>
    <name type="synonym">Millepora damicornis</name>
    <dbReference type="NCBI Taxonomy" id="46731"/>
    <lineage>
        <taxon>Eukaryota</taxon>
        <taxon>Metazoa</taxon>
        <taxon>Cnidaria</taxon>
        <taxon>Anthozoa</taxon>
        <taxon>Hexacorallia</taxon>
        <taxon>Scleractinia</taxon>
        <taxon>Astrocoeniina</taxon>
        <taxon>Pocilloporidae</taxon>
        <taxon>Pocillopora</taxon>
    </lineage>
</organism>
<dbReference type="PANTHER" id="PTHR11814">
    <property type="entry name" value="SULFATE TRANSPORTER"/>
    <property type="match status" value="1"/>
</dbReference>